<feature type="disulfide bond" evidence="11">
    <location>
        <begin position="123"/>
        <end position="206"/>
    </location>
</feature>
<evidence type="ECO:0000256" key="4">
    <source>
        <dbReference type="ARBA" id="ARBA00022723"/>
    </source>
</evidence>
<reference evidence="14" key="1">
    <citation type="submission" date="2023-08" db="EMBL/GenBank/DDBJ databases">
        <title>Black Yeasts Isolated from many extreme environments.</title>
        <authorList>
            <person name="Coleine C."/>
            <person name="Stajich J.E."/>
            <person name="Selbmann L."/>
        </authorList>
    </citation>
    <scope>NUCLEOTIDE SEQUENCE</scope>
    <source>
        <strain evidence="14">CCFEE 5810</strain>
    </source>
</reference>
<dbReference type="GO" id="GO:0004601">
    <property type="term" value="F:peroxidase activity"/>
    <property type="evidence" value="ECO:0007669"/>
    <property type="project" value="UniProtKB-KW"/>
</dbReference>
<feature type="site" description="Transition state stabilizer" evidence="10">
    <location>
        <position position="132"/>
    </location>
</feature>
<comment type="cofactor">
    <cofactor evidence="9">
        <name>heme b</name>
        <dbReference type="ChEBI" id="CHEBI:60344"/>
    </cofactor>
    <text evidence="9">Binds 1 heme b (iron(II)-protoporphyrin IX) group per subunit.</text>
</comment>
<keyword evidence="12" id="KW-0732">Signal</keyword>
<name>A0AAN7ZZA6_9PEZI</name>
<feature type="binding site" evidence="9">
    <location>
        <position position="279"/>
    </location>
    <ligand>
        <name>Ca(2+)</name>
        <dbReference type="ChEBI" id="CHEBI:29108"/>
        <label>2</label>
    </ligand>
</feature>
<protein>
    <recommendedName>
        <fullName evidence="12">Peroxidase</fullName>
        <ecNumber evidence="12">1.11.1.-</ecNumber>
    </recommendedName>
</protein>
<sequence length="381" mass="40932">MLSTQALIVTLWFANYVLAWPAMAELMKLQRRQGPVDPADDPFDEPANTRMPGDLATVGATSVVGQTIMDILLRKVTAEAPGIPSPIIPPALSSAKCKADTCCVWRHVAIAMNFAFIGPTLRCNDLARAAIRLGFHDAGTWSVKLAAQGQNYGGADGSLVLAGEISRPENKGLEKIVTQMKAWQKTYGVGMADLIQFGANHATVTCPLGPRIRTFVGRKDSSKPAPDGLLPDAKASADSLINLFEDKTISAHELAALVGAHTSSRQFNFDSATSGAPQDSTPGVWDVLFYNQTVQNNVTKGVFRIPSDVALAAHPSMSAEWQKFSLGNGVGQDHWNGDYAIAYTRLSLLGVNNINNLTECSRVMPVARPDFAGFFKQFVNG</sequence>
<dbReference type="InterPro" id="IPR002016">
    <property type="entry name" value="Haem_peroxidase"/>
</dbReference>
<evidence type="ECO:0000259" key="13">
    <source>
        <dbReference type="PROSITE" id="PS50873"/>
    </source>
</evidence>
<dbReference type="InterPro" id="IPR010255">
    <property type="entry name" value="Haem_peroxidase_sf"/>
</dbReference>
<keyword evidence="11" id="KW-1015">Disulfide bond</keyword>
<comment type="caution">
    <text evidence="14">The sequence shown here is derived from an EMBL/GenBank/DDBJ whole genome shotgun (WGS) entry which is preliminary data.</text>
</comment>
<feature type="domain" description="Plant heme peroxidase family profile" evidence="13">
    <location>
        <begin position="126"/>
        <end position="262"/>
    </location>
</feature>
<keyword evidence="3 9" id="KW-0349">Heme</keyword>
<dbReference type="GO" id="GO:0034599">
    <property type="term" value="P:cellular response to oxidative stress"/>
    <property type="evidence" value="ECO:0007669"/>
    <property type="project" value="InterPro"/>
</dbReference>
<evidence type="ECO:0000256" key="5">
    <source>
        <dbReference type="ARBA" id="ARBA00023002"/>
    </source>
</evidence>
<dbReference type="InterPro" id="IPR001621">
    <property type="entry name" value="Ligninase"/>
</dbReference>
<feature type="active site" description="Proton acceptor" evidence="8">
    <location>
        <position position="136"/>
    </location>
</feature>
<evidence type="ECO:0000256" key="1">
    <source>
        <dbReference type="ARBA" id="ARBA00006089"/>
    </source>
</evidence>
<feature type="binding site" evidence="9">
    <location>
        <position position="137"/>
    </location>
    <ligand>
        <name>Ca(2+)</name>
        <dbReference type="ChEBI" id="CHEBI:29108"/>
        <label>1</label>
    </ligand>
</feature>
<keyword evidence="5 12" id="KW-0560">Oxidoreductase</keyword>
<feature type="binding site" evidence="9">
    <location>
        <position position="158"/>
    </location>
    <ligand>
        <name>Ca(2+)</name>
        <dbReference type="ChEBI" id="CHEBI:29108"/>
        <label>1</label>
    </ligand>
</feature>
<dbReference type="GO" id="GO:0042744">
    <property type="term" value="P:hydrogen peroxide catabolic process"/>
    <property type="evidence" value="ECO:0007669"/>
    <property type="project" value="TreeGrafter"/>
</dbReference>
<dbReference type="PRINTS" id="PR00458">
    <property type="entry name" value="PEROXIDASE"/>
</dbReference>
<dbReference type="PANTHER" id="PTHR31356:SF66">
    <property type="entry name" value="CATALASE-PEROXIDASE"/>
    <property type="match status" value="1"/>
</dbReference>
<proteinExistence type="inferred from homology"/>
<keyword evidence="2 12" id="KW-0575">Peroxidase</keyword>
<dbReference type="PROSITE" id="PS00436">
    <property type="entry name" value="PEROXIDASE_2"/>
    <property type="match status" value="1"/>
</dbReference>
<dbReference type="GO" id="GO:0000302">
    <property type="term" value="P:response to reactive oxygen species"/>
    <property type="evidence" value="ECO:0007669"/>
    <property type="project" value="TreeGrafter"/>
</dbReference>
<dbReference type="Proteomes" id="UP001310594">
    <property type="component" value="Unassembled WGS sequence"/>
</dbReference>
<dbReference type="GO" id="GO:0020037">
    <property type="term" value="F:heme binding"/>
    <property type="evidence" value="ECO:0007669"/>
    <property type="project" value="UniProtKB-UniRule"/>
</dbReference>
<evidence type="ECO:0000256" key="12">
    <source>
        <dbReference type="RuleBase" id="RU363051"/>
    </source>
</evidence>
<dbReference type="EC" id="1.11.1.-" evidence="12"/>
<accession>A0AAN7ZZA6</accession>
<feature type="binding site" description="axial binding residue" evidence="9">
    <location>
        <position position="261"/>
    </location>
    <ligand>
        <name>heme b</name>
        <dbReference type="ChEBI" id="CHEBI:60344"/>
    </ligand>
    <ligandPart>
        <name>Fe</name>
        <dbReference type="ChEBI" id="CHEBI:18248"/>
    </ligandPart>
</feature>
<evidence type="ECO:0000256" key="7">
    <source>
        <dbReference type="ARBA" id="ARBA00023180"/>
    </source>
</evidence>
<keyword evidence="4 9" id="KW-0479">Metal-binding</keyword>
<feature type="binding site" evidence="9">
    <location>
        <position position="156"/>
    </location>
    <ligand>
        <name>Ca(2+)</name>
        <dbReference type="ChEBI" id="CHEBI:29108"/>
        <label>1</label>
    </ligand>
</feature>
<dbReference type="Gene3D" id="1.10.420.10">
    <property type="entry name" value="Peroxidase, domain 2"/>
    <property type="match status" value="1"/>
</dbReference>
<dbReference type="InterPro" id="IPR019794">
    <property type="entry name" value="Peroxidases_AS"/>
</dbReference>
<evidence type="ECO:0000256" key="3">
    <source>
        <dbReference type="ARBA" id="ARBA00022617"/>
    </source>
</evidence>
<dbReference type="EMBL" id="JAVRQU010000017">
    <property type="protein sequence ID" value="KAK5693501.1"/>
    <property type="molecule type" value="Genomic_DNA"/>
</dbReference>
<dbReference type="SUPFAM" id="SSF48113">
    <property type="entry name" value="Heme-dependent peroxidases"/>
    <property type="match status" value="1"/>
</dbReference>
<feature type="binding site" evidence="9">
    <location>
        <position position="286"/>
    </location>
    <ligand>
        <name>Ca(2+)</name>
        <dbReference type="ChEBI" id="CHEBI:29108"/>
        <label>2</label>
    </ligand>
</feature>
<dbReference type="AlphaFoldDB" id="A0AAN7ZZA6"/>
<evidence type="ECO:0000256" key="11">
    <source>
        <dbReference type="PIRSR" id="PIRSR601621-4"/>
    </source>
</evidence>
<feature type="binding site" evidence="9">
    <location>
        <position position="262"/>
    </location>
    <ligand>
        <name>Ca(2+)</name>
        <dbReference type="ChEBI" id="CHEBI:29108"/>
        <label>2</label>
    </ligand>
</feature>
<evidence type="ECO:0000256" key="8">
    <source>
        <dbReference type="PIRSR" id="PIRSR601621-1"/>
    </source>
</evidence>
<comment type="similarity">
    <text evidence="1 12">Belongs to the peroxidase family. Ligninase subfamily.</text>
</comment>
<evidence type="ECO:0000256" key="2">
    <source>
        <dbReference type="ARBA" id="ARBA00022559"/>
    </source>
</evidence>
<dbReference type="PANTHER" id="PTHR31356">
    <property type="entry name" value="THYLAKOID LUMENAL 29 KDA PROTEIN, CHLOROPLASTIC-RELATED"/>
    <property type="match status" value="1"/>
</dbReference>
<evidence type="ECO:0000256" key="9">
    <source>
        <dbReference type="PIRSR" id="PIRSR601621-2"/>
    </source>
</evidence>
<gene>
    <name evidence="14" type="ORF">LTR97_010070</name>
</gene>
<feature type="chain" id="PRO_5042661264" description="Peroxidase" evidence="12">
    <location>
        <begin position="20"/>
        <end position="381"/>
    </location>
</feature>
<feature type="disulfide bond" evidence="11">
    <location>
        <begin position="102"/>
        <end position="360"/>
    </location>
</feature>
<evidence type="ECO:0000256" key="6">
    <source>
        <dbReference type="ARBA" id="ARBA00023004"/>
    </source>
</evidence>
<dbReference type="FunFam" id="1.10.520.10:FF:000021">
    <property type="entry name" value="Peroxidase"/>
    <property type="match status" value="1"/>
</dbReference>
<keyword evidence="6 9" id="KW-0408">Iron</keyword>
<evidence type="ECO:0000313" key="15">
    <source>
        <dbReference type="Proteomes" id="UP001310594"/>
    </source>
</evidence>
<dbReference type="PROSITE" id="PS50873">
    <property type="entry name" value="PEROXIDASE_4"/>
    <property type="match status" value="1"/>
</dbReference>
<keyword evidence="7" id="KW-0325">Glycoprotein</keyword>
<keyword evidence="9 12" id="KW-0106">Calcium</keyword>
<dbReference type="Pfam" id="PF00141">
    <property type="entry name" value="peroxidase"/>
    <property type="match status" value="1"/>
</dbReference>
<comment type="cofactor">
    <cofactor evidence="9 12">
        <name>Ca(2+)</name>
        <dbReference type="ChEBI" id="CHEBI:29108"/>
    </cofactor>
    <text evidence="9 12">Binds 2 calcium ions per subunit.</text>
</comment>
<dbReference type="GO" id="GO:0046872">
    <property type="term" value="F:metal ion binding"/>
    <property type="evidence" value="ECO:0007669"/>
    <property type="project" value="UniProtKB-UniRule"/>
</dbReference>
<organism evidence="14 15">
    <name type="scientific">Elasticomyces elasticus</name>
    <dbReference type="NCBI Taxonomy" id="574655"/>
    <lineage>
        <taxon>Eukaryota</taxon>
        <taxon>Fungi</taxon>
        <taxon>Dikarya</taxon>
        <taxon>Ascomycota</taxon>
        <taxon>Pezizomycotina</taxon>
        <taxon>Dothideomycetes</taxon>
        <taxon>Dothideomycetidae</taxon>
        <taxon>Mycosphaerellales</taxon>
        <taxon>Teratosphaeriaceae</taxon>
        <taxon>Elasticomyces</taxon>
    </lineage>
</organism>
<dbReference type="InterPro" id="IPR044831">
    <property type="entry name" value="Ccp1-like"/>
</dbReference>
<dbReference type="Gene3D" id="1.10.520.10">
    <property type="match status" value="1"/>
</dbReference>
<feature type="binding site" evidence="9">
    <location>
        <position position="281"/>
    </location>
    <ligand>
        <name>Ca(2+)</name>
        <dbReference type="ChEBI" id="CHEBI:29108"/>
        <label>2</label>
    </ligand>
</feature>
<feature type="signal peptide" evidence="12">
    <location>
        <begin position="1"/>
        <end position="19"/>
    </location>
</feature>
<evidence type="ECO:0000313" key="14">
    <source>
        <dbReference type="EMBL" id="KAK5693501.1"/>
    </source>
</evidence>
<dbReference type="PRINTS" id="PR00462">
    <property type="entry name" value="LIGNINASE"/>
</dbReference>
<evidence type="ECO:0000256" key="10">
    <source>
        <dbReference type="PIRSR" id="PIRSR601621-3"/>
    </source>
</evidence>